<dbReference type="SUPFAM" id="SSF51445">
    <property type="entry name" value="(Trans)glycosidases"/>
    <property type="match status" value="1"/>
</dbReference>
<dbReference type="InterPro" id="IPR044993">
    <property type="entry name" value="BXL"/>
</dbReference>
<dbReference type="AlphaFoldDB" id="A0A2U1ZWF2"/>
<gene>
    <name evidence="5" type="ORF">C8046_12155</name>
</gene>
<dbReference type="InterPro" id="IPR013783">
    <property type="entry name" value="Ig-like_fold"/>
</dbReference>
<dbReference type="OrthoDB" id="3187562at2"/>
<dbReference type="Gene3D" id="2.60.40.10">
    <property type="entry name" value="Immunoglobulins"/>
    <property type="match status" value="1"/>
</dbReference>
<evidence type="ECO:0000313" key="5">
    <source>
        <dbReference type="EMBL" id="PWD51301.1"/>
    </source>
</evidence>
<feature type="domain" description="Fibronectin type III-like" evidence="4">
    <location>
        <begin position="668"/>
        <end position="737"/>
    </location>
</feature>
<dbReference type="PRINTS" id="PR00133">
    <property type="entry name" value="GLHYDRLASE3"/>
</dbReference>
<keyword evidence="2" id="KW-0732">Signal</keyword>
<dbReference type="EMBL" id="PYHR01000002">
    <property type="protein sequence ID" value="PWD51301.1"/>
    <property type="molecule type" value="Genomic_DNA"/>
</dbReference>
<dbReference type="Proteomes" id="UP000245166">
    <property type="component" value="Unassembled WGS sequence"/>
</dbReference>
<keyword evidence="3 5" id="KW-0378">Hydrolase</keyword>
<dbReference type="FunFam" id="3.20.20.300:FF:000011">
    <property type="entry name" value="Glycosyl hydrolase"/>
    <property type="match status" value="1"/>
</dbReference>
<dbReference type="SUPFAM" id="SSF52279">
    <property type="entry name" value="Beta-D-glucan exohydrolase, C-terminal domain"/>
    <property type="match status" value="1"/>
</dbReference>
<dbReference type="SMART" id="SM01217">
    <property type="entry name" value="Fn3_like"/>
    <property type="match status" value="1"/>
</dbReference>
<organism evidence="5 6">
    <name type="scientific">Serinibacter arcticus</name>
    <dbReference type="NCBI Taxonomy" id="1655435"/>
    <lineage>
        <taxon>Bacteria</taxon>
        <taxon>Bacillati</taxon>
        <taxon>Actinomycetota</taxon>
        <taxon>Actinomycetes</taxon>
        <taxon>Micrococcales</taxon>
        <taxon>Beutenbergiaceae</taxon>
        <taxon>Serinibacter</taxon>
    </lineage>
</organism>
<dbReference type="RefSeq" id="WP_109229682.1">
    <property type="nucleotide sequence ID" value="NZ_PYHR01000002.1"/>
</dbReference>
<name>A0A2U1ZWF2_9MICO</name>
<dbReference type="PANTHER" id="PTHR42721:SF3">
    <property type="entry name" value="BETA-D-XYLOSIDASE 5-RELATED"/>
    <property type="match status" value="1"/>
</dbReference>
<evidence type="ECO:0000313" key="6">
    <source>
        <dbReference type="Proteomes" id="UP000245166"/>
    </source>
</evidence>
<dbReference type="InterPro" id="IPR001764">
    <property type="entry name" value="Glyco_hydro_3_N"/>
</dbReference>
<comment type="similarity">
    <text evidence="1">Belongs to the glycosyl hydrolase 3 family.</text>
</comment>
<protein>
    <submittedName>
        <fullName evidence="5">Glycosyl hydrolase</fullName>
    </submittedName>
</protein>
<dbReference type="InterPro" id="IPR036962">
    <property type="entry name" value="Glyco_hydro_3_N_sf"/>
</dbReference>
<dbReference type="GO" id="GO:0045493">
    <property type="term" value="P:xylan catabolic process"/>
    <property type="evidence" value="ECO:0007669"/>
    <property type="project" value="InterPro"/>
</dbReference>
<dbReference type="Pfam" id="PF01915">
    <property type="entry name" value="Glyco_hydro_3_C"/>
    <property type="match status" value="1"/>
</dbReference>
<dbReference type="InterPro" id="IPR002772">
    <property type="entry name" value="Glyco_hydro_3_C"/>
</dbReference>
<dbReference type="GO" id="GO:0009044">
    <property type="term" value="F:xylan 1,4-beta-xylosidase activity"/>
    <property type="evidence" value="ECO:0007669"/>
    <property type="project" value="InterPro"/>
</dbReference>
<dbReference type="InterPro" id="IPR036881">
    <property type="entry name" value="Glyco_hydro_3_C_sf"/>
</dbReference>
<dbReference type="GO" id="GO:0031222">
    <property type="term" value="P:arabinan catabolic process"/>
    <property type="evidence" value="ECO:0007669"/>
    <property type="project" value="TreeGrafter"/>
</dbReference>
<accession>A0A2U1ZWF2</accession>
<dbReference type="Pfam" id="PF14310">
    <property type="entry name" value="Fn3-like"/>
    <property type="match status" value="1"/>
</dbReference>
<comment type="caution">
    <text evidence="5">The sequence shown here is derived from an EMBL/GenBank/DDBJ whole genome shotgun (WGS) entry which is preliminary data.</text>
</comment>
<dbReference type="InterPro" id="IPR026891">
    <property type="entry name" value="Fn3-like"/>
</dbReference>
<sequence length="782" mass="82039">MTDQTQAPWHDTRRGVPERVEALVAEMTLEEKVSQLVGLWVGADASGGDVAPHQGDMTQNGPELADVIVGGLGQLTRPFGTAPVDPALGARSLARSQRAVMAANRFGIPAQVHEECLAGFAAWGATAYPVPLSWGATFHPELVQEMAAQIGESLRSVGVHQGLAPVLDVVRDYRWGRVEETIGEDPYLVGTVGAGYVRGLESTGLVATLKHFAGYSGSRAARNHAPVSAGPREMQEIFYPPFEMALREGGARSVMNSYADVDGVPAAADEQLLTGLLREDWGFEGVVVADYFAIAFLRTLHRVAATDGEAAALALTAGIDVELPSVFAYGEPLIEAVRTGALDVAVVDRALRRVLEQKAQLGLLDAGWTPEVDGEIDLDAPAHREVALQLAREAVVLLANDGGALPLAPAARLAVLGPLADDPFGMLGCYSFPAHVGVHHPDHATGIEIPSVLAELRTHHAGEVTFARGCDVKAPGREGFEEAVAAARAADVAVVVVGDQAGLFGRGTSGEGCDAADLRLPGEQQALVEAVLESGTPVVVLALAGRPYAFGTFADRAAALVQTFFPGQLGGRAIAEVLTGAVNPSGHLPVGIPRDAGSQPSTYLAPPYGRRNEVSNIDPTPLYPFGHGRSYAEATWGAVTSTGPTWDVDGEVEVGVDVTNTTDTTVADVVQVYLHDPVAQVPRPDHKLIGYQRLTLAPGETGRVSFRIHADLTSYVNRAGERIVEPGAVELRVARSSLDVHEVVPLEIVGAQRPAGAARRLVTSSTVALAARAGASETVVPA</sequence>
<evidence type="ECO:0000256" key="2">
    <source>
        <dbReference type="ARBA" id="ARBA00022729"/>
    </source>
</evidence>
<dbReference type="InterPro" id="IPR017853">
    <property type="entry name" value="GH"/>
</dbReference>
<proteinExistence type="inferred from homology"/>
<evidence type="ECO:0000259" key="4">
    <source>
        <dbReference type="SMART" id="SM01217"/>
    </source>
</evidence>
<dbReference type="GO" id="GO:0046556">
    <property type="term" value="F:alpha-L-arabinofuranosidase activity"/>
    <property type="evidence" value="ECO:0007669"/>
    <property type="project" value="TreeGrafter"/>
</dbReference>
<evidence type="ECO:0000256" key="3">
    <source>
        <dbReference type="ARBA" id="ARBA00022801"/>
    </source>
</evidence>
<dbReference type="Gene3D" id="3.40.50.1700">
    <property type="entry name" value="Glycoside hydrolase family 3 C-terminal domain"/>
    <property type="match status" value="1"/>
</dbReference>
<evidence type="ECO:0000256" key="1">
    <source>
        <dbReference type="ARBA" id="ARBA00005336"/>
    </source>
</evidence>
<dbReference type="Gene3D" id="3.20.20.300">
    <property type="entry name" value="Glycoside hydrolase, family 3, N-terminal domain"/>
    <property type="match status" value="1"/>
</dbReference>
<dbReference type="Pfam" id="PF00933">
    <property type="entry name" value="Glyco_hydro_3"/>
    <property type="match status" value="1"/>
</dbReference>
<dbReference type="PANTHER" id="PTHR42721">
    <property type="entry name" value="SUGAR HYDROLASE-RELATED"/>
    <property type="match status" value="1"/>
</dbReference>
<keyword evidence="6" id="KW-1185">Reference proteome</keyword>
<reference evidence="5 6" key="1">
    <citation type="submission" date="2018-03" db="EMBL/GenBank/DDBJ databases">
        <title>Genome assembly of novel Miniimonas species PCH200.</title>
        <authorList>
            <person name="Thakur V."/>
            <person name="Kumar V."/>
            <person name="Singh D."/>
        </authorList>
    </citation>
    <scope>NUCLEOTIDE SEQUENCE [LARGE SCALE GENOMIC DNA]</scope>
    <source>
        <strain evidence="5 6">PCH200</strain>
    </source>
</reference>